<name>A0A4R6Q6R3_9FIRM</name>
<dbReference type="GO" id="GO:0008705">
    <property type="term" value="F:methionine synthase activity"/>
    <property type="evidence" value="ECO:0007669"/>
    <property type="project" value="InterPro"/>
</dbReference>
<keyword evidence="2" id="KW-1185">Reference proteome</keyword>
<dbReference type="EMBL" id="SNXO01000013">
    <property type="protein sequence ID" value="TDP57283.1"/>
    <property type="molecule type" value="Genomic_DNA"/>
</dbReference>
<dbReference type="Gene3D" id="3.40.109.40">
    <property type="match status" value="1"/>
</dbReference>
<evidence type="ECO:0000313" key="1">
    <source>
        <dbReference type="EMBL" id="TDP57283.1"/>
    </source>
</evidence>
<dbReference type="SUPFAM" id="SSF56507">
    <property type="entry name" value="Methionine synthase activation domain-like"/>
    <property type="match status" value="1"/>
</dbReference>
<dbReference type="InterPro" id="IPR037010">
    <property type="entry name" value="VitB12-dep_Met_synth_activ_sf"/>
</dbReference>
<protein>
    <recommendedName>
        <fullName evidence="3">Cobalamin-dependent methionine synthase-like protein</fullName>
    </recommendedName>
</protein>
<evidence type="ECO:0008006" key="3">
    <source>
        <dbReference type="Google" id="ProtNLM"/>
    </source>
</evidence>
<sequence>MKKKILRITEQELHRQAESIFIKACGFDLSKEKDRRMMATARAVWSQEYEGREFPAIIGSFGADTFADGIVDLGDGPISCNIFEGIPEDAVSEVYAFTLTAGEYSIDSDSDMMGYVYADIWGTSYVEAASEYVKSLIDSGIGSGLTLSPEFGPGYFGIPVENTRKLADILRADDIGIQVNDGGLLIPQKSCASIMFAFHDFQLDAPAACVTCQGAKGGCKFCNITKK</sequence>
<dbReference type="OrthoDB" id="1794568at2"/>
<organism evidence="1 2">
    <name type="scientific">Aminicella lysinilytica</name>
    <dbReference type="NCBI Taxonomy" id="433323"/>
    <lineage>
        <taxon>Bacteria</taxon>
        <taxon>Bacillati</taxon>
        <taxon>Bacillota</taxon>
        <taxon>Clostridia</taxon>
        <taxon>Peptostreptococcales</taxon>
        <taxon>Anaerovoracaceae</taxon>
        <taxon>Aminicella</taxon>
    </lineage>
</organism>
<dbReference type="Proteomes" id="UP000295500">
    <property type="component" value="Unassembled WGS sequence"/>
</dbReference>
<accession>A0A4R6Q6R3</accession>
<evidence type="ECO:0000313" key="2">
    <source>
        <dbReference type="Proteomes" id="UP000295500"/>
    </source>
</evidence>
<comment type="caution">
    <text evidence="1">The sequence shown here is derived from an EMBL/GenBank/DDBJ whole genome shotgun (WGS) entry which is preliminary data.</text>
</comment>
<proteinExistence type="predicted"/>
<gene>
    <name evidence="1" type="ORF">EV211_1137</name>
</gene>
<reference evidence="1 2" key="1">
    <citation type="submission" date="2019-03" db="EMBL/GenBank/DDBJ databases">
        <title>Genomic Encyclopedia of Type Strains, Phase IV (KMG-IV): sequencing the most valuable type-strain genomes for metagenomic binning, comparative biology and taxonomic classification.</title>
        <authorList>
            <person name="Goeker M."/>
        </authorList>
    </citation>
    <scope>NUCLEOTIDE SEQUENCE [LARGE SCALE GENOMIC DNA]</scope>
    <source>
        <strain evidence="1 2">DSM 28287</strain>
    </source>
</reference>
<dbReference type="RefSeq" id="WP_133528252.1">
    <property type="nucleotide sequence ID" value="NZ_SNXO01000013.1"/>
</dbReference>
<dbReference type="AlphaFoldDB" id="A0A4R6Q6R3"/>